<dbReference type="InterPro" id="IPR012839">
    <property type="entry name" value="Organic_radical_activase"/>
</dbReference>
<dbReference type="NCBIfam" id="TIGR02493">
    <property type="entry name" value="PFLA"/>
    <property type="match status" value="1"/>
</dbReference>
<dbReference type="GO" id="GO:0046872">
    <property type="term" value="F:metal ion binding"/>
    <property type="evidence" value="ECO:0007669"/>
    <property type="project" value="UniProtKB-UniRule"/>
</dbReference>
<keyword evidence="9 10" id="KW-0411">Iron-sulfur</keyword>
<evidence type="ECO:0000256" key="3">
    <source>
        <dbReference type="ARBA" id="ARBA00021356"/>
    </source>
</evidence>
<evidence type="ECO:0000256" key="1">
    <source>
        <dbReference type="ARBA" id="ARBA00003141"/>
    </source>
</evidence>
<dbReference type="PANTHER" id="PTHR30352:SF5">
    <property type="entry name" value="PYRUVATE FORMATE-LYASE 1-ACTIVATING ENZYME"/>
    <property type="match status" value="1"/>
</dbReference>
<dbReference type="InterPro" id="IPR001989">
    <property type="entry name" value="Radical_activat_CS"/>
</dbReference>
<dbReference type="PROSITE" id="PS01087">
    <property type="entry name" value="RADICAL_ACTIVATING"/>
    <property type="match status" value="1"/>
</dbReference>
<organism evidence="13 15">
    <name type="scientific">Enterococcus hirae</name>
    <dbReference type="NCBI Taxonomy" id="1354"/>
    <lineage>
        <taxon>Bacteria</taxon>
        <taxon>Bacillati</taxon>
        <taxon>Bacillota</taxon>
        <taxon>Bacilli</taxon>
        <taxon>Lactobacillales</taxon>
        <taxon>Enterococcaceae</taxon>
        <taxon>Enterococcus</taxon>
    </lineage>
</organism>
<comment type="caution">
    <text evidence="13">The sequence shown here is derived from an EMBL/GenBank/DDBJ whole genome shotgun (WGS) entry which is preliminary data.</text>
</comment>
<evidence type="ECO:0000313" key="14">
    <source>
        <dbReference type="Proteomes" id="UP000253498"/>
    </source>
</evidence>
<dbReference type="SFLD" id="SFLDG01066">
    <property type="entry name" value="organic_radical-activating_enz"/>
    <property type="match status" value="1"/>
</dbReference>
<evidence type="ECO:0000313" key="12">
    <source>
        <dbReference type="EMBL" id="RBT70613.1"/>
    </source>
</evidence>
<keyword evidence="7 10" id="KW-0560">Oxidoreductase</keyword>
<keyword evidence="13" id="KW-0670">Pyruvate</keyword>
<protein>
    <recommendedName>
        <fullName evidence="3 10">Pyruvate formate-lyase-activating enzyme</fullName>
        <ecNumber evidence="10">1.97.1.4</ecNumber>
    </recommendedName>
</protein>
<sequence length="255" mass="29963">MEEKTIGYVHSIETFGSVDGPGVRFVVFMQGCRMRCEFCHNPDTWNIGGGKEYTADELLDQAERYRSYWGSEGGITVSGGEPLLQIDFLIELFKKAKERGMHTTLDTCGKPFTRDEPFFSRFQELMKYTELLLFDIKHIDNEEHKKLTRWDNENILEMAQYLSEINKPVWIRHVLVPERSDYDEYLIRLDDFIKTLNNVAKVEILPYHTMGKYKWETLGLDYPLEGIEPPTKERVENAKRLLHTEDYRGYLSNKN</sequence>
<dbReference type="SUPFAM" id="SSF102114">
    <property type="entry name" value="Radical SAM enzymes"/>
    <property type="match status" value="1"/>
</dbReference>
<gene>
    <name evidence="13" type="primary">pflA</name>
    <name evidence="12" type="ORF">EB03_00479</name>
    <name evidence="13" type="ORF">NCTC12204_01142</name>
</gene>
<dbReference type="GO" id="GO:0051539">
    <property type="term" value="F:4 iron, 4 sulfur cluster binding"/>
    <property type="evidence" value="ECO:0007669"/>
    <property type="project" value="UniProtKB-UniRule"/>
</dbReference>
<evidence type="ECO:0000256" key="10">
    <source>
        <dbReference type="RuleBase" id="RU362053"/>
    </source>
</evidence>
<evidence type="ECO:0000259" key="11">
    <source>
        <dbReference type="PROSITE" id="PS51918"/>
    </source>
</evidence>
<reference evidence="12 14" key="1">
    <citation type="submission" date="2015-06" db="EMBL/GenBank/DDBJ databases">
        <title>The Genome Sequence of Enterococcus hirae 88EA1.</title>
        <authorList>
            <consortium name="The Broad Institute Genomics Platform"/>
            <consortium name="The Broad Institute Genome Sequencing Center for Infectious Disease"/>
            <person name="Earl A.M."/>
            <person name="Van Tyne D."/>
            <person name="Lebreton F."/>
            <person name="Saavedra J.T."/>
            <person name="Gilmore M.S."/>
            <person name="Manson McGuire A."/>
            <person name="Clock S."/>
            <person name="Crupain M."/>
            <person name="Rangan U."/>
            <person name="Young S."/>
            <person name="Abouelleil A."/>
            <person name="Cao P."/>
            <person name="Chapman S.B."/>
            <person name="Griggs A."/>
            <person name="Priest M."/>
            <person name="Shea T."/>
            <person name="Wortman J."/>
            <person name="Nusbaum C."/>
            <person name="Birren B."/>
        </authorList>
    </citation>
    <scope>NUCLEOTIDE SEQUENCE [LARGE SCALE GENOMIC DNA]</scope>
    <source>
        <strain evidence="12 14">88EA1</strain>
    </source>
</reference>
<reference evidence="13 15" key="2">
    <citation type="submission" date="2019-05" db="EMBL/GenBank/DDBJ databases">
        <authorList>
            <consortium name="Pathogen Informatics"/>
        </authorList>
    </citation>
    <scope>NUCLEOTIDE SEQUENCE [LARGE SCALE GENOMIC DNA]</scope>
    <source>
        <strain evidence="13 15">NCTC12204</strain>
    </source>
</reference>
<dbReference type="SFLD" id="SFLDS00029">
    <property type="entry name" value="Radical_SAM"/>
    <property type="match status" value="1"/>
</dbReference>
<evidence type="ECO:0000256" key="6">
    <source>
        <dbReference type="ARBA" id="ARBA00022723"/>
    </source>
</evidence>
<keyword evidence="10" id="KW-0963">Cytoplasm</keyword>
<dbReference type="PANTHER" id="PTHR30352">
    <property type="entry name" value="PYRUVATE FORMATE-LYASE-ACTIVATING ENZYME"/>
    <property type="match status" value="1"/>
</dbReference>
<comment type="subcellular location">
    <subcellularLocation>
        <location evidence="10">Cytoplasm</location>
    </subcellularLocation>
</comment>
<dbReference type="Gene3D" id="3.20.20.70">
    <property type="entry name" value="Aldolase class I"/>
    <property type="match status" value="1"/>
</dbReference>
<keyword evidence="13" id="KW-0456">Lyase</keyword>
<evidence type="ECO:0000256" key="9">
    <source>
        <dbReference type="ARBA" id="ARBA00023014"/>
    </source>
</evidence>
<keyword evidence="4 10" id="KW-0004">4Fe-4S</keyword>
<dbReference type="GO" id="GO:0016829">
    <property type="term" value="F:lyase activity"/>
    <property type="evidence" value="ECO:0007669"/>
    <property type="project" value="UniProtKB-KW"/>
</dbReference>
<evidence type="ECO:0000256" key="5">
    <source>
        <dbReference type="ARBA" id="ARBA00022691"/>
    </source>
</evidence>
<evidence type="ECO:0000256" key="4">
    <source>
        <dbReference type="ARBA" id="ARBA00022485"/>
    </source>
</evidence>
<feature type="domain" description="Radical SAM core" evidence="11">
    <location>
        <begin position="18"/>
        <end position="254"/>
    </location>
</feature>
<evidence type="ECO:0000256" key="2">
    <source>
        <dbReference type="ARBA" id="ARBA00009777"/>
    </source>
</evidence>
<keyword evidence="6 10" id="KW-0479">Metal-binding</keyword>
<dbReference type="InterPro" id="IPR007197">
    <property type="entry name" value="rSAM"/>
</dbReference>
<dbReference type="AlphaFoldDB" id="A0A1V8X8I1"/>
<dbReference type="InterPro" id="IPR012838">
    <property type="entry name" value="PFL1_activating"/>
</dbReference>
<proteinExistence type="inferred from homology"/>
<dbReference type="GO" id="GO:0043365">
    <property type="term" value="F:[formate-C-acetyltransferase]-activating enzyme activity"/>
    <property type="evidence" value="ECO:0007669"/>
    <property type="project" value="UniProtKB-UniRule"/>
</dbReference>
<accession>A0A1V8X8I1</accession>
<keyword evidence="8 10" id="KW-0408">Iron</keyword>
<evidence type="ECO:0000313" key="13">
    <source>
        <dbReference type="EMBL" id="VTQ62970.1"/>
    </source>
</evidence>
<keyword evidence="5 10" id="KW-0949">S-adenosyl-L-methionine</keyword>
<comment type="catalytic activity">
    <reaction evidence="10">
        <text>glycyl-[formate C-acetyltransferase] + reduced [flavodoxin] + S-adenosyl-L-methionine = glycin-2-yl radical-[formate C-acetyltransferase] + semiquinone [flavodoxin] + 5'-deoxyadenosine + L-methionine + H(+)</text>
        <dbReference type="Rhea" id="RHEA:19225"/>
        <dbReference type="Rhea" id="RHEA-COMP:10622"/>
        <dbReference type="Rhea" id="RHEA-COMP:12190"/>
        <dbReference type="Rhea" id="RHEA-COMP:12191"/>
        <dbReference type="Rhea" id="RHEA-COMP:14480"/>
        <dbReference type="ChEBI" id="CHEBI:15378"/>
        <dbReference type="ChEBI" id="CHEBI:17319"/>
        <dbReference type="ChEBI" id="CHEBI:29947"/>
        <dbReference type="ChEBI" id="CHEBI:32722"/>
        <dbReference type="ChEBI" id="CHEBI:57618"/>
        <dbReference type="ChEBI" id="CHEBI:57844"/>
        <dbReference type="ChEBI" id="CHEBI:59789"/>
        <dbReference type="ChEBI" id="CHEBI:140311"/>
        <dbReference type="EC" id="1.97.1.4"/>
    </reaction>
</comment>
<comment type="cofactor">
    <cofactor evidence="10">
        <name>[4Fe-4S] cluster</name>
        <dbReference type="ChEBI" id="CHEBI:49883"/>
    </cofactor>
    <text evidence="10">Binds 1 [4Fe-4S] cluster. The cluster is coordinated with 3 cysteines and an exchangeable S-adenosyl-L-methionine.</text>
</comment>
<dbReference type="EMBL" id="LESJ01000002">
    <property type="protein sequence ID" value="RBT70613.1"/>
    <property type="molecule type" value="Genomic_DNA"/>
</dbReference>
<dbReference type="Proteomes" id="UP000253498">
    <property type="component" value="Unassembled WGS sequence"/>
</dbReference>
<comment type="similarity">
    <text evidence="2 10">Belongs to the organic radical-activating enzymes family.</text>
</comment>
<dbReference type="STRING" id="1354.A6P53_04865"/>
<dbReference type="Proteomes" id="UP000352698">
    <property type="component" value="Unassembled WGS sequence"/>
</dbReference>
<comment type="function">
    <text evidence="1 10">Activation of pyruvate formate-lyase under anaerobic conditions by generation of an organic free radical, using S-adenosylmethionine and reduced flavodoxin as cosubstrates to produce 5'-deoxy-adenosine.</text>
</comment>
<name>A0A1V8X8I1_ENTHR</name>
<dbReference type="InterPro" id="IPR034457">
    <property type="entry name" value="Organic_radical-activating"/>
</dbReference>
<evidence type="ECO:0000256" key="8">
    <source>
        <dbReference type="ARBA" id="ARBA00023004"/>
    </source>
</evidence>
<dbReference type="RefSeq" id="WP_010737384.1">
    <property type="nucleotide sequence ID" value="NZ_AP027299.1"/>
</dbReference>
<dbReference type="InterPro" id="IPR013785">
    <property type="entry name" value="Aldolase_TIM"/>
</dbReference>
<dbReference type="PIRSF" id="PIRSF000371">
    <property type="entry name" value="PFL_act_enz"/>
    <property type="match status" value="1"/>
</dbReference>
<dbReference type="CDD" id="cd01335">
    <property type="entry name" value="Radical_SAM"/>
    <property type="match status" value="1"/>
</dbReference>
<evidence type="ECO:0000313" key="15">
    <source>
        <dbReference type="Proteomes" id="UP000352698"/>
    </source>
</evidence>
<dbReference type="PROSITE" id="PS51918">
    <property type="entry name" value="RADICAL_SAM"/>
    <property type="match status" value="1"/>
</dbReference>
<dbReference type="InterPro" id="IPR058240">
    <property type="entry name" value="rSAM_sf"/>
</dbReference>
<dbReference type="EMBL" id="CABEEP010000001">
    <property type="protein sequence ID" value="VTQ62970.1"/>
    <property type="molecule type" value="Genomic_DNA"/>
</dbReference>
<dbReference type="Pfam" id="PF04055">
    <property type="entry name" value="Radical_SAM"/>
    <property type="match status" value="1"/>
</dbReference>
<dbReference type="EC" id="1.97.1.4" evidence="10"/>
<dbReference type="GO" id="GO:0005737">
    <property type="term" value="C:cytoplasm"/>
    <property type="evidence" value="ECO:0007669"/>
    <property type="project" value="UniProtKB-SubCell"/>
</dbReference>
<evidence type="ECO:0000256" key="7">
    <source>
        <dbReference type="ARBA" id="ARBA00023002"/>
    </source>
</evidence>